<protein>
    <submittedName>
        <fullName evidence="2">Saposin B-type domain-containing protein</fullName>
    </submittedName>
</protein>
<proteinExistence type="predicted"/>
<evidence type="ECO:0000313" key="1">
    <source>
        <dbReference type="Proteomes" id="UP000095286"/>
    </source>
</evidence>
<sequence length="110" mass="12097">MSKFIIVLTLCILAVANIYADVTSCGICQQVIASAELNYKNGEPESTLLTDLTRQCYAFAPTYGRQAISTCLQIVNGEIDKIYNYFEEGLKKCAICGYAQACEQTDTCID</sequence>
<evidence type="ECO:0000313" key="2">
    <source>
        <dbReference type="WBParaSite" id="RSKR_0000675200.1"/>
    </source>
</evidence>
<organism evidence="1 2">
    <name type="scientific">Rhabditophanes sp. KR3021</name>
    <dbReference type="NCBI Taxonomy" id="114890"/>
    <lineage>
        <taxon>Eukaryota</taxon>
        <taxon>Metazoa</taxon>
        <taxon>Ecdysozoa</taxon>
        <taxon>Nematoda</taxon>
        <taxon>Chromadorea</taxon>
        <taxon>Rhabditida</taxon>
        <taxon>Tylenchina</taxon>
        <taxon>Panagrolaimomorpha</taxon>
        <taxon>Strongyloidoidea</taxon>
        <taxon>Alloionematidae</taxon>
        <taxon>Rhabditophanes</taxon>
    </lineage>
</organism>
<name>A0AC35U2C0_9BILA</name>
<accession>A0AC35U2C0</accession>
<dbReference type="Proteomes" id="UP000095286">
    <property type="component" value="Unplaced"/>
</dbReference>
<dbReference type="WBParaSite" id="RSKR_0000675200.1">
    <property type="protein sequence ID" value="RSKR_0000675200.1"/>
    <property type="gene ID" value="RSKR_0000675200"/>
</dbReference>
<reference evidence="2" key="1">
    <citation type="submission" date="2016-11" db="UniProtKB">
        <authorList>
            <consortium name="WormBaseParasite"/>
        </authorList>
    </citation>
    <scope>IDENTIFICATION</scope>
    <source>
        <strain evidence="2">KR3021</strain>
    </source>
</reference>